<dbReference type="Pfam" id="PF00768">
    <property type="entry name" value="Peptidase_S11"/>
    <property type="match status" value="1"/>
</dbReference>
<comment type="function">
    <text evidence="1">Removes C-terminal D-alanyl residues from sugar-peptide cell wall precursors.</text>
</comment>
<evidence type="ECO:0000256" key="5">
    <source>
        <dbReference type="ARBA" id="ARBA00022645"/>
    </source>
</evidence>
<reference evidence="16" key="1">
    <citation type="submission" date="2015-08" db="EMBL/GenBank/DDBJ databases">
        <authorList>
            <person name="Varghese N."/>
        </authorList>
    </citation>
    <scope>NUCLEOTIDE SEQUENCE [LARGE SCALE GENOMIC DNA]</scope>
    <source>
        <strain evidence="16">DSM 23407</strain>
    </source>
</reference>
<evidence type="ECO:0000256" key="1">
    <source>
        <dbReference type="ARBA" id="ARBA00003217"/>
    </source>
</evidence>
<keyword evidence="8" id="KW-0378">Hydrolase</keyword>
<comment type="catalytic activity">
    <reaction evidence="12">
        <text>Preferential cleavage: (Ac)2-L-Lys-D-Ala-|-D-Ala. Also transpeptidation of peptidyl-alanyl moieties that are N-acyl substituents of D-alanine.</text>
        <dbReference type="EC" id="3.4.16.4"/>
    </reaction>
</comment>
<evidence type="ECO:0000256" key="6">
    <source>
        <dbReference type="ARBA" id="ARBA00022670"/>
    </source>
</evidence>
<dbReference type="EMBL" id="CYHE01000013">
    <property type="protein sequence ID" value="CUA99562.1"/>
    <property type="molecule type" value="Genomic_DNA"/>
</dbReference>
<gene>
    <name evidence="15" type="ORF">Ga0061067_11376</name>
</gene>
<comment type="pathway">
    <text evidence="2">Cell wall biogenesis; peptidoglycan biosynthesis.</text>
</comment>
<sequence length="403" mass="42441">MIGQGETAARPLQTRFKHFRLAALAAGLLLSGLCILRPAAAQDVLATRAATAILLDQSSDTLLYAKAPDQPFEPGSLAKVMTAAIVFDALKAGETSEDTLYTVSEHAWRTGGAPSRGATMFAAVKSQIAVSDLLQGLLVHNANDAAIVLAEGLAGSEEAFAGRMNALAVKLGMKNTHFANPTGYPAPGVKVTVRDLSLLAGYILTEHKDRYGLFSQPEFTWNNIFQRAKNPFLGNVTGLDGLGAGQTEKDGFSGLVSVERNGRRVIAALSGLPTDKARLAALKDLVEGAWDAFTLNRLFDAGAQVASARVFGGTAGEVPLVAARTVEVLLPTGGTMNYRLRAVYDGPLLAPVEKGTVVGEIRVLGPDDAVVYRAPLLTGGDVSKGTLSQRAMNGVRQLLFGWL</sequence>
<dbReference type="PANTHER" id="PTHR21581">
    <property type="entry name" value="D-ALANYL-D-ALANINE CARBOXYPEPTIDASE"/>
    <property type="match status" value="1"/>
</dbReference>
<dbReference type="SMART" id="SM00936">
    <property type="entry name" value="PBP5_C"/>
    <property type="match status" value="1"/>
</dbReference>
<dbReference type="OrthoDB" id="9795979at2"/>
<evidence type="ECO:0000256" key="3">
    <source>
        <dbReference type="ARBA" id="ARBA00007164"/>
    </source>
</evidence>
<name>A0A0K6I8C4_9HYPH</name>
<evidence type="ECO:0000256" key="2">
    <source>
        <dbReference type="ARBA" id="ARBA00004752"/>
    </source>
</evidence>
<keyword evidence="11" id="KW-0961">Cell wall biogenesis/degradation</keyword>
<evidence type="ECO:0000256" key="11">
    <source>
        <dbReference type="ARBA" id="ARBA00023316"/>
    </source>
</evidence>
<dbReference type="InterPro" id="IPR012907">
    <property type="entry name" value="Peptidase_S11_C"/>
</dbReference>
<dbReference type="AlphaFoldDB" id="A0A0K6I8C4"/>
<dbReference type="GO" id="GO:0008360">
    <property type="term" value="P:regulation of cell shape"/>
    <property type="evidence" value="ECO:0007669"/>
    <property type="project" value="UniProtKB-KW"/>
</dbReference>
<accession>A0A0K6I8C4</accession>
<evidence type="ECO:0000256" key="10">
    <source>
        <dbReference type="ARBA" id="ARBA00022984"/>
    </source>
</evidence>
<organism evidence="15 16">
    <name type="scientific">Pannonibacter indicus</name>
    <dbReference type="NCBI Taxonomy" id="466044"/>
    <lineage>
        <taxon>Bacteria</taxon>
        <taxon>Pseudomonadati</taxon>
        <taxon>Pseudomonadota</taxon>
        <taxon>Alphaproteobacteria</taxon>
        <taxon>Hyphomicrobiales</taxon>
        <taxon>Stappiaceae</taxon>
        <taxon>Pannonibacter</taxon>
    </lineage>
</organism>
<dbReference type="InterPro" id="IPR018044">
    <property type="entry name" value="Peptidase_S11"/>
</dbReference>
<dbReference type="PRINTS" id="PR00725">
    <property type="entry name" value="DADACBPTASE1"/>
</dbReference>
<dbReference type="PANTHER" id="PTHR21581:SF6">
    <property type="entry name" value="TRAFFICKING PROTEIN PARTICLE COMPLEX SUBUNIT 12"/>
    <property type="match status" value="1"/>
</dbReference>
<keyword evidence="5 15" id="KW-0121">Carboxypeptidase</keyword>
<proteinExistence type="inferred from homology"/>
<dbReference type="GO" id="GO:0009252">
    <property type="term" value="P:peptidoglycan biosynthetic process"/>
    <property type="evidence" value="ECO:0007669"/>
    <property type="project" value="UniProtKB-UniPathway"/>
</dbReference>
<dbReference type="UniPathway" id="UPA00219"/>
<dbReference type="InterPro" id="IPR001967">
    <property type="entry name" value="Peptidase_S11_N"/>
</dbReference>
<evidence type="ECO:0000256" key="8">
    <source>
        <dbReference type="ARBA" id="ARBA00022801"/>
    </source>
</evidence>
<dbReference type="GO" id="GO:0009002">
    <property type="term" value="F:serine-type D-Ala-D-Ala carboxypeptidase activity"/>
    <property type="evidence" value="ECO:0007669"/>
    <property type="project" value="UniProtKB-EC"/>
</dbReference>
<dbReference type="Pfam" id="PF07943">
    <property type="entry name" value="PBP5_C"/>
    <property type="match status" value="1"/>
</dbReference>
<evidence type="ECO:0000256" key="7">
    <source>
        <dbReference type="ARBA" id="ARBA00022729"/>
    </source>
</evidence>
<evidence type="ECO:0000256" key="12">
    <source>
        <dbReference type="ARBA" id="ARBA00034000"/>
    </source>
</evidence>
<protein>
    <recommendedName>
        <fullName evidence="4">serine-type D-Ala-D-Ala carboxypeptidase</fullName>
        <ecNumber evidence="4">3.4.16.4</ecNumber>
    </recommendedName>
</protein>
<dbReference type="EC" id="3.4.16.4" evidence="4"/>
<keyword evidence="16" id="KW-1185">Reference proteome</keyword>
<dbReference type="InterPro" id="IPR012338">
    <property type="entry name" value="Beta-lactam/transpept-like"/>
</dbReference>
<evidence type="ECO:0000256" key="9">
    <source>
        <dbReference type="ARBA" id="ARBA00022960"/>
    </source>
</evidence>
<evidence type="ECO:0000313" key="16">
    <source>
        <dbReference type="Proteomes" id="UP000183900"/>
    </source>
</evidence>
<dbReference type="RefSeq" id="WP_072242669.1">
    <property type="nucleotide sequence ID" value="NZ_CYHE01000013.1"/>
</dbReference>
<dbReference type="InterPro" id="IPR037167">
    <property type="entry name" value="Peptidase_S11_C_sf"/>
</dbReference>
<feature type="domain" description="Peptidase S11 D-Ala-D-Ala carboxypeptidase A C-terminal" evidence="14">
    <location>
        <begin position="293"/>
        <end position="384"/>
    </location>
</feature>
<keyword evidence="7" id="KW-0732">Signal</keyword>
<keyword evidence="9" id="KW-0133">Cell shape</keyword>
<evidence type="ECO:0000259" key="14">
    <source>
        <dbReference type="SMART" id="SM00936"/>
    </source>
</evidence>
<evidence type="ECO:0000313" key="15">
    <source>
        <dbReference type="EMBL" id="CUA99562.1"/>
    </source>
</evidence>
<keyword evidence="10" id="KW-0573">Peptidoglycan synthesis</keyword>
<dbReference type="Gene3D" id="3.40.710.10">
    <property type="entry name" value="DD-peptidase/beta-lactamase superfamily"/>
    <property type="match status" value="1"/>
</dbReference>
<evidence type="ECO:0000256" key="4">
    <source>
        <dbReference type="ARBA" id="ARBA00012448"/>
    </source>
</evidence>
<comment type="similarity">
    <text evidence="3 13">Belongs to the peptidase S11 family.</text>
</comment>
<dbReference type="InterPro" id="IPR015956">
    <property type="entry name" value="Peniciliin-bd_prot_C_sf"/>
</dbReference>
<keyword evidence="6" id="KW-0645">Protease</keyword>
<evidence type="ECO:0000256" key="13">
    <source>
        <dbReference type="RuleBase" id="RU004016"/>
    </source>
</evidence>
<dbReference type="SUPFAM" id="SSF56601">
    <property type="entry name" value="beta-lactamase/transpeptidase-like"/>
    <property type="match status" value="1"/>
</dbReference>
<dbReference type="Gene3D" id="2.60.410.10">
    <property type="entry name" value="D-Ala-D-Ala carboxypeptidase, C-terminal domain"/>
    <property type="match status" value="1"/>
</dbReference>
<dbReference type="GO" id="GO:0071555">
    <property type="term" value="P:cell wall organization"/>
    <property type="evidence" value="ECO:0007669"/>
    <property type="project" value="UniProtKB-KW"/>
</dbReference>
<dbReference type="GO" id="GO:0006508">
    <property type="term" value="P:proteolysis"/>
    <property type="evidence" value="ECO:0007669"/>
    <property type="project" value="UniProtKB-KW"/>
</dbReference>
<dbReference type="SUPFAM" id="SSF69189">
    <property type="entry name" value="Penicillin-binding protein associated domain"/>
    <property type="match status" value="1"/>
</dbReference>
<dbReference type="Proteomes" id="UP000183900">
    <property type="component" value="Unassembled WGS sequence"/>
</dbReference>